<evidence type="ECO:0000313" key="3">
    <source>
        <dbReference type="Proteomes" id="UP000001628"/>
    </source>
</evidence>
<dbReference type="InterPro" id="IPR051083">
    <property type="entry name" value="GrpII_Intron_Splice-Mob/Def"/>
</dbReference>
<dbReference type="PANTHER" id="PTHR34047">
    <property type="entry name" value="NUCLEAR INTRON MATURASE 1, MITOCHONDRIAL-RELATED"/>
    <property type="match status" value="1"/>
</dbReference>
<dbReference type="Pfam" id="PF00078">
    <property type="entry name" value="RVT_1"/>
    <property type="match status" value="1"/>
</dbReference>
<keyword evidence="3" id="KW-1185">Reference proteome</keyword>
<dbReference type="AlphaFoldDB" id="Q1XA93"/>
<protein>
    <submittedName>
        <fullName evidence="2">Probable maturase</fullName>
    </submittedName>
</protein>
<proteinExistence type="predicted"/>
<dbReference type="InterPro" id="IPR013597">
    <property type="entry name" value="Mat_intron_G2"/>
</dbReference>
<dbReference type="RefSeq" id="YP_537115.1">
    <property type="nucleotide sequence ID" value="NC_007935.1"/>
</dbReference>
<dbReference type="Proteomes" id="UP000001628">
    <property type="component" value="Mitochondrion"/>
</dbReference>
<dbReference type="SUPFAM" id="SSF56672">
    <property type="entry name" value="DNA/RNA polymerases"/>
    <property type="match status" value="1"/>
</dbReference>
<gene>
    <name evidence="2" type="primary">cox1-i1</name>
</gene>
<dbReference type="CDD" id="cd01651">
    <property type="entry name" value="RT_G2_intron"/>
    <property type="match status" value="1"/>
</dbReference>
<dbReference type="PANTHER" id="PTHR34047:SF8">
    <property type="entry name" value="PROTEIN YKFC"/>
    <property type="match status" value="1"/>
</dbReference>
<sequence>MVQIGEKLNSLSLKENYKISQRYYSTIKEESKLTLTQIKRMFINNNFKTWPENKTLYFIQKDVLQKQMELVSLADIYGLQSEKVYKKQLLLVNSLFFRIIAIDKLFNSVFYKTYLSYPKEEEKVKVELVEKLKIILKNPNLYISNPIKYLWIFNNNKQKLLNITTLYVIGLQHLINLVLEPLVEKTGELHSFGFRPNKSAKNALGYLNSNLLKQDSRWILNTEIKGFFDKINQKWILNNLFLHPDLIKFIKSWFNSGRIDKEVFFETEMGISPGGVLSPTLVNFTLNGLENLLMNSLIPLTNIKQQQLFNYSSQFTSNLVYIRYLDNLVILIRSKYIFNIYVKPILNKFLELRGLSLCQEKSKLFKLKENSLSLDFLGYTFKSQEKCSNKKHIFYSAKSRGIALYPNKIKVLAFLDNIRNIFIKSQNLNAYTLMKKLNPFLIKWCNYYNLGNSFHSRNTVKNAIYHLIWKWAHNKHKKWGKKLIAKTYLKQSNSRLLNNLKWVFKN</sequence>
<reference evidence="2 3" key="1">
    <citation type="journal article" date="2007" name="Yeast">
        <title>The mitochondrial genome from the thermal dimorphic fungus Paracoccidioides brasiliensis.</title>
        <authorList>
            <person name="Cardoso M.A.G."/>
            <person name="Tambor J.H.M."/>
            <person name="Nobrega F.G."/>
        </authorList>
    </citation>
    <scope>NUCLEOTIDE SEQUENCE [LARGE SCALE GENOMIC DNA]</scope>
    <source>
        <strain evidence="2 3">Pb18</strain>
    </source>
</reference>
<dbReference type="InParanoid" id="Q1XA93"/>
<evidence type="ECO:0000259" key="1">
    <source>
        <dbReference type="PROSITE" id="PS50878"/>
    </source>
</evidence>
<name>Q1XA93_PARBD</name>
<dbReference type="GeneID" id="3979216"/>
<geneLocation type="mitochondrion" evidence="2"/>
<feature type="domain" description="Reverse transcriptase" evidence="1">
    <location>
        <begin position="1"/>
        <end position="381"/>
    </location>
</feature>
<dbReference type="InterPro" id="IPR000477">
    <property type="entry name" value="RT_dom"/>
</dbReference>
<keyword evidence="2" id="KW-0496">Mitochondrion</keyword>
<dbReference type="InterPro" id="IPR043502">
    <property type="entry name" value="DNA/RNA_pol_sf"/>
</dbReference>
<dbReference type="PROSITE" id="PS50878">
    <property type="entry name" value="RT_POL"/>
    <property type="match status" value="1"/>
</dbReference>
<accession>Q1XA93</accession>
<evidence type="ECO:0000313" key="2">
    <source>
        <dbReference type="EMBL" id="AAY30336.1"/>
    </source>
</evidence>
<dbReference type="EMBL" id="AY955840">
    <property type="protein sequence ID" value="AAY30336.1"/>
    <property type="molecule type" value="Genomic_DNA"/>
</dbReference>
<dbReference type="Pfam" id="PF08388">
    <property type="entry name" value="GIIM"/>
    <property type="match status" value="1"/>
</dbReference>
<dbReference type="STRING" id="502780.Q1XA93"/>
<organism evidence="3">
    <name type="scientific">Paracoccidioides brasiliensis (strain Pb18)</name>
    <dbReference type="NCBI Taxonomy" id="502780"/>
    <lineage>
        <taxon>Eukaryota</taxon>
        <taxon>Fungi</taxon>
        <taxon>Dikarya</taxon>
        <taxon>Ascomycota</taxon>
        <taxon>Pezizomycotina</taxon>
        <taxon>Eurotiomycetes</taxon>
        <taxon>Eurotiomycetidae</taxon>
        <taxon>Onygenales</taxon>
        <taxon>Ajellomycetaceae</taxon>
        <taxon>Paracoccidioides</taxon>
    </lineage>
</organism>